<evidence type="ECO:0000313" key="1">
    <source>
        <dbReference type="EMBL" id="KRK34412.1"/>
    </source>
</evidence>
<dbReference type="EMBL" id="AZDA01000092">
    <property type="protein sequence ID" value="KRK34412.1"/>
    <property type="molecule type" value="Genomic_DNA"/>
</dbReference>
<sequence>MPDKGYLLKYKFFDYSETLFYHFDVHYKLLSETITEDQRFGDYASAIQQLATPFIRIIETARQFRIVMELWDLDETQDKETVKLDDAVCYTAVRQEEHNE</sequence>
<dbReference type="AlphaFoldDB" id="A0A0R1GK05"/>
<evidence type="ECO:0000313" key="2">
    <source>
        <dbReference type="Proteomes" id="UP000051461"/>
    </source>
</evidence>
<dbReference type="STRING" id="1423726.FC07_GL000621"/>
<dbReference type="PATRIC" id="fig|1423726.3.peg.643"/>
<reference evidence="1 2" key="1">
    <citation type="journal article" date="2015" name="Genome Announc.">
        <title>Expanding the biotechnology potential of lactobacilli through comparative genomics of 213 strains and associated genera.</title>
        <authorList>
            <person name="Sun Z."/>
            <person name="Harris H.M."/>
            <person name="McCann A."/>
            <person name="Guo C."/>
            <person name="Argimon S."/>
            <person name="Zhang W."/>
            <person name="Yang X."/>
            <person name="Jeffery I.B."/>
            <person name="Cooney J.C."/>
            <person name="Kagawa T.F."/>
            <person name="Liu W."/>
            <person name="Song Y."/>
            <person name="Salvetti E."/>
            <person name="Wrobel A."/>
            <person name="Rasinkangas P."/>
            <person name="Parkhill J."/>
            <person name="Rea M.C."/>
            <person name="O'Sullivan O."/>
            <person name="Ritari J."/>
            <person name="Douillard F.P."/>
            <person name="Paul Ross R."/>
            <person name="Yang R."/>
            <person name="Briner A.E."/>
            <person name="Felis G.E."/>
            <person name="de Vos W.M."/>
            <person name="Barrangou R."/>
            <person name="Klaenhammer T.R."/>
            <person name="Caufield P.W."/>
            <person name="Cui Y."/>
            <person name="Zhang H."/>
            <person name="O'Toole P.W."/>
        </authorList>
    </citation>
    <scope>NUCLEOTIDE SEQUENCE [LARGE SCALE GENOMIC DNA]</scope>
    <source>
        <strain evidence="1 2">DSM 20003</strain>
    </source>
</reference>
<dbReference type="Proteomes" id="UP000051461">
    <property type="component" value="Unassembled WGS sequence"/>
</dbReference>
<gene>
    <name evidence="1" type="ORF">FC07_GL000621</name>
</gene>
<name>A0A0R1GK05_9LACO</name>
<keyword evidence="2" id="KW-1185">Reference proteome</keyword>
<comment type="caution">
    <text evidence="1">The sequence shown here is derived from an EMBL/GenBank/DDBJ whole genome shotgun (WGS) entry which is preliminary data.</text>
</comment>
<proteinExistence type="predicted"/>
<protein>
    <submittedName>
        <fullName evidence="1">Uncharacterized protein</fullName>
    </submittedName>
</protein>
<accession>A0A0R1GK05</accession>
<organism evidence="1 2">
    <name type="scientific">Loigolactobacillus bifermentans DSM 20003</name>
    <dbReference type="NCBI Taxonomy" id="1423726"/>
    <lineage>
        <taxon>Bacteria</taxon>
        <taxon>Bacillati</taxon>
        <taxon>Bacillota</taxon>
        <taxon>Bacilli</taxon>
        <taxon>Lactobacillales</taxon>
        <taxon>Lactobacillaceae</taxon>
        <taxon>Loigolactobacillus</taxon>
    </lineage>
</organism>